<keyword evidence="1" id="KW-0805">Transcription regulation</keyword>
<keyword evidence="4" id="KW-1133">Transmembrane helix</keyword>
<evidence type="ECO:0000256" key="1">
    <source>
        <dbReference type="ARBA" id="ARBA00023015"/>
    </source>
</evidence>
<name>A0A7X0SN38_9BACL</name>
<sequence length="769" mass="86143">MKAFGFYKSRKYFQRVLISIMLAMAFILAGLSVANAYVLERSVKQAQEDSNLKVLTQIQYNLSYMNEIITHLSTFAFRDNYLIPLMFSEPLPAMDYIRGYNEMEKLMESSSFLQSMAVYNARDGEIYGSSSDFLVDGGVTKQRMLDWLLRSPQPLPTSRLIPVSLKRENGGIDAFAFIVADAFKPFEGTESAVILYVKSDWVFDSLRRMNGAGSGIEGEIYIRTPDGRLYADGRTEEPGGIDEAKAAGLIDPQRPSGFAVGDVGGGKSMVTYMNGIGDWTILYVQPYARLMKEVTKTREKSMLVSGAFLLLAAGVSVWLSYKLYSPIDAMLRRIRPHLPGEDRAEAAAGNELERMGDNVLRLSEKLHEIGSEQIVRKYYLRKFLSDSGWFADADMLQLIGRHGLNMSATAPLTVCVLRIDRFGSYERTATSGLMKLHRFAFVNIAEELLSARFQCEAVDMRADGVVLIVSDADTTEGSGELRRRIRDIQDTIERFYGLSLSCGVSDAVPRPAMLTSAYRQAVQLCQYMFSQGYKSIIASGDIEARLSGARRTLPEGIERRLSEALKKGQPTNAGSELEKAFSLLAAFPYEDMRRSVSDLAWAIRNTAMEIRDNRLFSLAADPETLHKLIEDNLTLEEMCLLFQSVCANICEGQRAAAPDRSEWIVGTVKELIERQFADPNLSQQSIAATVKLTSAYVGKLFKDECGMTVTEYLNEVRLEQARKLLLMTDKTIAEIMDRCGYSNQSHFFRLFKGKFGSTPKEYRLKKSLG</sequence>
<proteinExistence type="predicted"/>
<dbReference type="SUPFAM" id="SSF46689">
    <property type="entry name" value="Homeodomain-like"/>
    <property type="match status" value="1"/>
</dbReference>
<dbReference type="InterPro" id="IPR020449">
    <property type="entry name" value="Tscrpt_reg_AraC-type_HTH"/>
</dbReference>
<comment type="caution">
    <text evidence="6">The sequence shown here is derived from an EMBL/GenBank/DDBJ whole genome shotgun (WGS) entry which is preliminary data.</text>
</comment>
<accession>A0A7X0SN38</accession>
<feature type="domain" description="HTH araC/xylS-type" evidence="5">
    <location>
        <begin position="666"/>
        <end position="765"/>
    </location>
</feature>
<evidence type="ECO:0000313" key="6">
    <source>
        <dbReference type="EMBL" id="MBB6732961.1"/>
    </source>
</evidence>
<dbReference type="GO" id="GO:0003700">
    <property type="term" value="F:DNA-binding transcription factor activity"/>
    <property type="evidence" value="ECO:0007669"/>
    <property type="project" value="InterPro"/>
</dbReference>
<dbReference type="GO" id="GO:0043565">
    <property type="term" value="F:sequence-specific DNA binding"/>
    <property type="evidence" value="ECO:0007669"/>
    <property type="project" value="InterPro"/>
</dbReference>
<evidence type="ECO:0000256" key="4">
    <source>
        <dbReference type="SAM" id="Phobius"/>
    </source>
</evidence>
<evidence type="ECO:0000313" key="7">
    <source>
        <dbReference type="Proteomes" id="UP000564644"/>
    </source>
</evidence>
<keyword evidence="2" id="KW-0238">DNA-binding</keyword>
<keyword evidence="4" id="KW-0812">Transmembrane</keyword>
<dbReference type="PANTHER" id="PTHR43280">
    <property type="entry name" value="ARAC-FAMILY TRANSCRIPTIONAL REGULATOR"/>
    <property type="match status" value="1"/>
</dbReference>
<organism evidence="6 7">
    <name type="scientific">Cohnella zeiphila</name>
    <dbReference type="NCBI Taxonomy" id="2761120"/>
    <lineage>
        <taxon>Bacteria</taxon>
        <taxon>Bacillati</taxon>
        <taxon>Bacillota</taxon>
        <taxon>Bacilli</taxon>
        <taxon>Bacillales</taxon>
        <taxon>Paenibacillaceae</taxon>
        <taxon>Cohnella</taxon>
    </lineage>
</organism>
<dbReference type="SMART" id="SM00342">
    <property type="entry name" value="HTH_ARAC"/>
    <property type="match status" value="1"/>
</dbReference>
<dbReference type="PANTHER" id="PTHR43280:SF34">
    <property type="entry name" value="ARAC-FAMILY TRANSCRIPTIONAL REGULATOR"/>
    <property type="match status" value="1"/>
</dbReference>
<dbReference type="PROSITE" id="PS01124">
    <property type="entry name" value="HTH_ARAC_FAMILY_2"/>
    <property type="match status" value="1"/>
</dbReference>
<keyword evidence="4" id="KW-0472">Membrane</keyword>
<dbReference type="Gene3D" id="1.10.10.60">
    <property type="entry name" value="Homeodomain-like"/>
    <property type="match status" value="2"/>
</dbReference>
<dbReference type="Pfam" id="PF17853">
    <property type="entry name" value="GGDEF_2"/>
    <property type="match status" value="1"/>
</dbReference>
<evidence type="ECO:0000259" key="5">
    <source>
        <dbReference type="PROSITE" id="PS01124"/>
    </source>
</evidence>
<keyword evidence="7" id="KW-1185">Reference proteome</keyword>
<evidence type="ECO:0000256" key="3">
    <source>
        <dbReference type="ARBA" id="ARBA00023163"/>
    </source>
</evidence>
<reference evidence="6 7" key="1">
    <citation type="submission" date="2020-08" db="EMBL/GenBank/DDBJ databases">
        <title>Cohnella phylogeny.</title>
        <authorList>
            <person name="Dunlap C."/>
        </authorList>
    </citation>
    <scope>NUCLEOTIDE SEQUENCE [LARGE SCALE GENOMIC DNA]</scope>
    <source>
        <strain evidence="6 7">CBP 2801</strain>
    </source>
</reference>
<dbReference type="EMBL" id="JACJVO010000023">
    <property type="protein sequence ID" value="MBB6732961.1"/>
    <property type="molecule type" value="Genomic_DNA"/>
</dbReference>
<protein>
    <submittedName>
        <fullName evidence="6">Helix-turn-helix domain-containing protein</fullName>
    </submittedName>
</protein>
<keyword evidence="3" id="KW-0804">Transcription</keyword>
<dbReference type="PRINTS" id="PR00032">
    <property type="entry name" value="HTHARAC"/>
</dbReference>
<gene>
    <name evidence="6" type="ORF">H7C18_18760</name>
</gene>
<evidence type="ECO:0000256" key="2">
    <source>
        <dbReference type="ARBA" id="ARBA00023125"/>
    </source>
</evidence>
<dbReference type="RefSeq" id="WP_185130623.1">
    <property type="nucleotide sequence ID" value="NZ_JACJVO010000023.1"/>
</dbReference>
<dbReference type="InterPro" id="IPR041522">
    <property type="entry name" value="CdaR_GGDEF"/>
</dbReference>
<dbReference type="Pfam" id="PF12833">
    <property type="entry name" value="HTH_18"/>
    <property type="match status" value="1"/>
</dbReference>
<dbReference type="AlphaFoldDB" id="A0A7X0SN38"/>
<dbReference type="InterPro" id="IPR018060">
    <property type="entry name" value="HTH_AraC"/>
</dbReference>
<dbReference type="InterPro" id="IPR009057">
    <property type="entry name" value="Homeodomain-like_sf"/>
</dbReference>
<feature type="transmembrane region" description="Helical" evidence="4">
    <location>
        <begin position="302"/>
        <end position="324"/>
    </location>
</feature>
<dbReference type="Proteomes" id="UP000564644">
    <property type="component" value="Unassembled WGS sequence"/>
</dbReference>